<evidence type="ECO:0000256" key="1">
    <source>
        <dbReference type="ARBA" id="ARBA00022679"/>
    </source>
</evidence>
<keyword evidence="10" id="KW-1185">Reference proteome</keyword>
<dbReference type="GO" id="GO:0070204">
    <property type="term" value="F:2-succinyl-5-enolpyruvyl-6-hydroxy-3-cyclohexene-1-carboxylic-acid synthase activity"/>
    <property type="evidence" value="ECO:0007669"/>
    <property type="project" value="UniProtKB-EC"/>
</dbReference>
<comment type="similarity">
    <text evidence="6">Belongs to the TPP enzyme family. MenD subfamily.</text>
</comment>
<dbReference type="NCBIfam" id="TIGR00173">
    <property type="entry name" value="menD"/>
    <property type="match status" value="1"/>
</dbReference>
<proteinExistence type="inferred from homology"/>
<evidence type="ECO:0000256" key="2">
    <source>
        <dbReference type="ARBA" id="ARBA00022723"/>
    </source>
</evidence>
<dbReference type="Gene3D" id="3.40.50.1220">
    <property type="entry name" value="TPP-binding domain"/>
    <property type="match status" value="1"/>
</dbReference>
<evidence type="ECO:0000256" key="6">
    <source>
        <dbReference type="HAMAP-Rule" id="MF_01659"/>
    </source>
</evidence>
<comment type="catalytic activity">
    <reaction evidence="6">
        <text>isochorismate + 2-oxoglutarate + H(+) = 5-enolpyruvoyl-6-hydroxy-2-succinyl-cyclohex-3-ene-1-carboxylate + CO2</text>
        <dbReference type="Rhea" id="RHEA:25593"/>
        <dbReference type="ChEBI" id="CHEBI:15378"/>
        <dbReference type="ChEBI" id="CHEBI:16526"/>
        <dbReference type="ChEBI" id="CHEBI:16810"/>
        <dbReference type="ChEBI" id="CHEBI:29780"/>
        <dbReference type="ChEBI" id="CHEBI:58818"/>
        <dbReference type="EC" id="2.2.1.9"/>
    </reaction>
</comment>
<dbReference type="Proteomes" id="UP001597201">
    <property type="component" value="Unassembled WGS sequence"/>
</dbReference>
<accession>A0ABW3Y1Y7</accession>
<dbReference type="EC" id="2.2.1.9" evidence="6"/>
<gene>
    <name evidence="6 9" type="primary">menD</name>
    <name evidence="9" type="ORF">ACFQ39_08515</name>
</gene>
<keyword evidence="4 6" id="KW-0786">Thiamine pyrophosphate</keyword>
<dbReference type="InterPro" id="IPR029061">
    <property type="entry name" value="THDP-binding"/>
</dbReference>
<comment type="caution">
    <text evidence="9">The sequence shown here is derived from an EMBL/GenBank/DDBJ whole genome shotgun (WGS) entry which is preliminary data.</text>
</comment>
<dbReference type="PANTHER" id="PTHR42916">
    <property type="entry name" value="2-SUCCINYL-5-ENOLPYRUVYL-6-HYDROXY-3-CYCLOHEXENE-1-CARBOXYLATE SYNTHASE"/>
    <property type="match status" value="1"/>
</dbReference>
<dbReference type="Gene3D" id="3.40.50.970">
    <property type="match status" value="2"/>
</dbReference>
<keyword evidence="1 6" id="KW-0808">Transferase</keyword>
<evidence type="ECO:0000256" key="3">
    <source>
        <dbReference type="ARBA" id="ARBA00022842"/>
    </source>
</evidence>
<dbReference type="EMBL" id="JBHTMY010000003">
    <property type="protein sequence ID" value="MFD1315654.1"/>
    <property type="molecule type" value="Genomic_DNA"/>
</dbReference>
<comment type="pathway">
    <text evidence="6">Quinol/quinone metabolism; menaquinone biosynthesis.</text>
</comment>
<keyword evidence="2 6" id="KW-0479">Metal-binding</keyword>
<evidence type="ECO:0000256" key="4">
    <source>
        <dbReference type="ARBA" id="ARBA00023052"/>
    </source>
</evidence>
<name>A0ABW3Y1Y7_9FLAO</name>
<dbReference type="PANTHER" id="PTHR42916:SF1">
    <property type="entry name" value="PROTEIN PHYLLO, CHLOROPLASTIC"/>
    <property type="match status" value="1"/>
</dbReference>
<dbReference type="InterPro" id="IPR012001">
    <property type="entry name" value="Thiamin_PyroP_enz_TPP-bd_dom"/>
</dbReference>
<evidence type="ECO:0000259" key="7">
    <source>
        <dbReference type="Pfam" id="PF02775"/>
    </source>
</evidence>
<comment type="subunit">
    <text evidence="6">Homodimer.</text>
</comment>
<comment type="cofactor">
    <cofactor evidence="6">
        <name>thiamine diphosphate</name>
        <dbReference type="ChEBI" id="CHEBI:58937"/>
    </cofactor>
    <text evidence="6">Binds 1 thiamine pyrophosphate per subunit.</text>
</comment>
<sequence length="565" mass="64436">MILYPEKKLAQLVLQTCLVNQITDVVISPGSRNAPLIIGFVNHPDFETYQIVDERSAGFFALGIAQQKQKPVALLCTSGSALLNYYPAIAEAFYSHIPLVILSTDRPAKMIDIGDGQTIRQENVFHNHILFSANLKEFEGLDETTYEKENKRLLKKALDLVIQQSGPVHINIPFDEPLYKLTEKLIDFDLASSLPISNDPLQGETPLKVEELQVFANIWNKADRKLVLIGSSFPDELIQKQIDHLIKDPSVLIMTETISNLHHEKLICSIDQLITPLNEMEFEKLRPEILLTFGGMVVSKRIKQFIREFKPEYHWHIDKWNAPNTYFCLDHHFKVTPQLFFSQFFFLTKQKTSTYQKTWLDVKSKRLQKHQNYMDLVPYSDLSVFDTLLDSLPINSHLQLANSSVVRYAQLFQLNETVRVYCNRGTSGIDGSTSTAVGAATVYKGQTVFITGDISFFYDSNALWNNYVPNSFRIVLINNGGGGIFRILPGPKNTKALSFFETPHQLTAEQLCKMHGMEYLVAKNKVDLNKVLTSFFDQSAKPKLLEVFTPTEHNDQVLTKYFEQL</sequence>
<comment type="pathway">
    <text evidence="6">Quinol/quinone metabolism; 1,4-dihydroxy-2-naphthoate biosynthesis; 1,4-dihydroxy-2-naphthoate from chorismate: step 2/7.</text>
</comment>
<dbReference type="Pfam" id="PF02775">
    <property type="entry name" value="TPP_enzyme_C"/>
    <property type="match status" value="1"/>
</dbReference>
<protein>
    <recommendedName>
        <fullName evidence="6">2-succinyl-5-enolpyruvyl-6-hydroxy-3-cyclohexene-1-carboxylate synthase</fullName>
        <shortName evidence="6">SEPHCHC synthase</shortName>
        <ecNumber evidence="6">2.2.1.9</ecNumber>
    </recommendedName>
    <alternativeName>
        <fullName evidence="6">Menaquinone biosynthesis protein MenD</fullName>
    </alternativeName>
</protein>
<dbReference type="RefSeq" id="WP_377178030.1">
    <property type="nucleotide sequence ID" value="NZ_JBHTMY010000003.1"/>
</dbReference>
<keyword evidence="5 6" id="KW-0464">Manganese</keyword>
<dbReference type="CDD" id="cd07037">
    <property type="entry name" value="TPP_PYR_MenD"/>
    <property type="match status" value="1"/>
</dbReference>
<organism evidence="9 10">
    <name type="scientific">Namhaeicola litoreus</name>
    <dbReference type="NCBI Taxonomy" id="1052145"/>
    <lineage>
        <taxon>Bacteria</taxon>
        <taxon>Pseudomonadati</taxon>
        <taxon>Bacteroidota</taxon>
        <taxon>Flavobacteriia</taxon>
        <taxon>Flavobacteriales</taxon>
        <taxon>Flavobacteriaceae</taxon>
        <taxon>Namhaeicola</taxon>
    </lineage>
</organism>
<feature type="domain" description="Thiamine pyrophosphate enzyme TPP-binding" evidence="7">
    <location>
        <begin position="408"/>
        <end position="547"/>
    </location>
</feature>
<keyword evidence="3 6" id="KW-0460">Magnesium</keyword>
<dbReference type="CDD" id="cd02009">
    <property type="entry name" value="TPP_SHCHC_synthase"/>
    <property type="match status" value="1"/>
</dbReference>
<evidence type="ECO:0000313" key="9">
    <source>
        <dbReference type="EMBL" id="MFD1315654.1"/>
    </source>
</evidence>
<evidence type="ECO:0000259" key="8">
    <source>
        <dbReference type="Pfam" id="PF02776"/>
    </source>
</evidence>
<dbReference type="HAMAP" id="MF_01659">
    <property type="entry name" value="MenD"/>
    <property type="match status" value="1"/>
</dbReference>
<dbReference type="InterPro" id="IPR004433">
    <property type="entry name" value="MenaQ_synth_MenD"/>
</dbReference>
<dbReference type="PIRSF" id="PIRSF004983">
    <property type="entry name" value="MenD"/>
    <property type="match status" value="1"/>
</dbReference>
<reference evidence="10" key="1">
    <citation type="journal article" date="2019" name="Int. J. Syst. Evol. Microbiol.">
        <title>The Global Catalogue of Microorganisms (GCM) 10K type strain sequencing project: providing services to taxonomists for standard genome sequencing and annotation.</title>
        <authorList>
            <consortium name="The Broad Institute Genomics Platform"/>
            <consortium name="The Broad Institute Genome Sequencing Center for Infectious Disease"/>
            <person name="Wu L."/>
            <person name="Ma J."/>
        </authorList>
    </citation>
    <scope>NUCLEOTIDE SEQUENCE [LARGE SCALE GENOMIC DNA]</scope>
    <source>
        <strain evidence="10">CCUG 61485</strain>
    </source>
</reference>
<feature type="domain" description="Thiamine pyrophosphate enzyme N-terminal TPP-binding" evidence="8">
    <location>
        <begin position="8"/>
        <end position="117"/>
    </location>
</feature>
<keyword evidence="6" id="KW-0474">Menaquinone biosynthesis</keyword>
<dbReference type="SUPFAM" id="SSF52518">
    <property type="entry name" value="Thiamin diphosphate-binding fold (THDP-binding)"/>
    <property type="match status" value="2"/>
</dbReference>
<dbReference type="InterPro" id="IPR011766">
    <property type="entry name" value="TPP_enzyme_TPP-bd"/>
</dbReference>
<dbReference type="Pfam" id="PF02776">
    <property type="entry name" value="TPP_enzyme_N"/>
    <property type="match status" value="1"/>
</dbReference>
<evidence type="ECO:0000256" key="5">
    <source>
        <dbReference type="ARBA" id="ARBA00023211"/>
    </source>
</evidence>
<evidence type="ECO:0000313" key="10">
    <source>
        <dbReference type="Proteomes" id="UP001597201"/>
    </source>
</evidence>
<comment type="function">
    <text evidence="6">Catalyzes the thiamine diphosphate-dependent decarboxylation of 2-oxoglutarate and the subsequent addition of the resulting succinic semialdehyde-thiamine pyrophosphate anion to isochorismate to yield 2-succinyl-5-enolpyruvyl-6-hydroxy-3-cyclohexene-1-carboxylate (SEPHCHC).</text>
</comment>
<comment type="cofactor">
    <cofactor evidence="6">
        <name>Mg(2+)</name>
        <dbReference type="ChEBI" id="CHEBI:18420"/>
    </cofactor>
    <cofactor evidence="6">
        <name>Mn(2+)</name>
        <dbReference type="ChEBI" id="CHEBI:29035"/>
    </cofactor>
</comment>